<dbReference type="AlphaFoldDB" id="A0A1H8AJF9"/>
<evidence type="ECO:0000256" key="2">
    <source>
        <dbReference type="ARBA" id="ARBA00022729"/>
    </source>
</evidence>
<dbReference type="SUPFAM" id="SSF49785">
    <property type="entry name" value="Galactose-binding domain-like"/>
    <property type="match status" value="1"/>
</dbReference>
<dbReference type="CDD" id="cd18820">
    <property type="entry name" value="GH43_LbAraf43-like"/>
    <property type="match status" value="1"/>
</dbReference>
<dbReference type="Pfam" id="PF04616">
    <property type="entry name" value="Glyco_hydro_43"/>
    <property type="match status" value="1"/>
</dbReference>
<dbReference type="Gene3D" id="2.60.120.260">
    <property type="entry name" value="Galactose-binding domain-like"/>
    <property type="match status" value="1"/>
</dbReference>
<feature type="site" description="Important for catalytic activity, responsible for pKa modulation of the active site Glu and correct orientation of both the proton donor and substrate" evidence="6">
    <location>
        <position position="161"/>
    </location>
</feature>
<sequence>MNKSVVKKLFYALLTLALALSFTFPQGVAQGQMSKVNNFYNVLMQEGADPWMIKHSDGWYYFTKTTGGNVTLWRSRTITGVDAGDAKVVWTPPANTSYSRNIWAPELHYLDNKWYIYFAADDGHNENHRMYVLENESADPFSGTWTFKGKISDPTDRWAIDGTVFEVRGTKYFIWSGWEGTTNVKQNLYIAKMANPWTIGSERVLISTPSYHWETNTNPQVNEGPEVIIKGDTINLVYSASGSWTDTYCLGLITASVSSNLLDPSSWTKKNTPIFQSGNGLYGPGHNSFVKSPDGSEDWMIYHTARYKGAGWNRNIRAQKFTWNPDNTPNLGTPANPNVPIQLPSGEPSRVRYEAEDAVLGNGPRVVDEVTASGGKKVGYKDNPDSYIEFTVSVERAGYYILAARTGTGLGEWALDSLQVNGESGTNVYVINSGWNHWGMATANVYLEAGANKVRFTKKVGYAEVDCLDVFPGTKPTRFPTDSELSEGSKAGPMTDNFNDPVLGKHWIVGPGEGQENPDFWSLTENKGYLTLTTQDADVYQGRNQPLSYFLRQAPKGDYEFTAKLNFSPGRGFEQAGLTVWNGPDNFLKLAFVYTDRKVFETAMESEGRYFSAQTANEIGDDVYLKIRKTGTTYTFFASGNGQEWNSVGIPFDASYGKEQIGLFAISPVSGRNIPAKFDFFKIEKEPQ</sequence>
<dbReference type="SUPFAM" id="SSF49899">
    <property type="entry name" value="Concanavalin A-like lectins/glucanases"/>
    <property type="match status" value="1"/>
</dbReference>
<dbReference type="STRING" id="1173111.SAMN05444955_101185"/>
<keyword evidence="4" id="KW-0326">Glycosidase</keyword>
<organism evidence="9 10">
    <name type="scientific">Lihuaxuella thermophila</name>
    <dbReference type="NCBI Taxonomy" id="1173111"/>
    <lineage>
        <taxon>Bacteria</taxon>
        <taxon>Bacillati</taxon>
        <taxon>Bacillota</taxon>
        <taxon>Bacilli</taxon>
        <taxon>Bacillales</taxon>
        <taxon>Thermoactinomycetaceae</taxon>
        <taxon>Lihuaxuella</taxon>
    </lineage>
</organism>
<evidence type="ECO:0000256" key="3">
    <source>
        <dbReference type="ARBA" id="ARBA00022801"/>
    </source>
</evidence>
<dbReference type="PROSITE" id="PS51175">
    <property type="entry name" value="CBM6"/>
    <property type="match status" value="1"/>
</dbReference>
<keyword evidence="10" id="KW-1185">Reference proteome</keyword>
<evidence type="ECO:0000256" key="6">
    <source>
        <dbReference type="PIRSR" id="PIRSR606710-2"/>
    </source>
</evidence>
<evidence type="ECO:0000313" key="9">
    <source>
        <dbReference type="EMBL" id="SEM70751.1"/>
    </source>
</evidence>
<feature type="active site" description="Proton donor" evidence="5">
    <location>
        <position position="223"/>
    </location>
</feature>
<dbReference type="InterPro" id="IPR005084">
    <property type="entry name" value="CBM6"/>
</dbReference>
<proteinExistence type="inferred from homology"/>
<dbReference type="Proteomes" id="UP000199695">
    <property type="component" value="Unassembled WGS sequence"/>
</dbReference>
<keyword evidence="2 7" id="KW-0732">Signal</keyword>
<dbReference type="InterPro" id="IPR023296">
    <property type="entry name" value="Glyco_hydro_beta-prop_sf"/>
</dbReference>
<dbReference type="Gene3D" id="2.115.10.20">
    <property type="entry name" value="Glycosyl hydrolase domain, family 43"/>
    <property type="match status" value="1"/>
</dbReference>
<dbReference type="EMBL" id="FOCQ01000001">
    <property type="protein sequence ID" value="SEM70751.1"/>
    <property type="molecule type" value="Genomic_DNA"/>
</dbReference>
<feature type="chain" id="PRO_5039288360" evidence="7">
    <location>
        <begin position="30"/>
        <end position="688"/>
    </location>
</feature>
<evidence type="ECO:0000259" key="8">
    <source>
        <dbReference type="PROSITE" id="PS51175"/>
    </source>
</evidence>
<feature type="active site" description="Proton acceptor" evidence="5">
    <location>
        <position position="49"/>
    </location>
</feature>
<dbReference type="PANTHER" id="PTHR43817">
    <property type="entry name" value="GLYCOSYL HYDROLASE"/>
    <property type="match status" value="1"/>
</dbReference>
<evidence type="ECO:0000256" key="5">
    <source>
        <dbReference type="PIRSR" id="PIRSR606710-1"/>
    </source>
</evidence>
<reference evidence="9 10" key="1">
    <citation type="submission" date="2016-10" db="EMBL/GenBank/DDBJ databases">
        <authorList>
            <person name="de Groot N.N."/>
        </authorList>
    </citation>
    <scope>NUCLEOTIDE SEQUENCE [LARGE SCALE GENOMIC DNA]</scope>
    <source>
        <strain evidence="9 10">DSM 46701</strain>
    </source>
</reference>
<keyword evidence="3" id="KW-0378">Hydrolase</keyword>
<dbReference type="GO" id="GO:0004553">
    <property type="term" value="F:hydrolase activity, hydrolyzing O-glycosyl compounds"/>
    <property type="evidence" value="ECO:0007669"/>
    <property type="project" value="InterPro"/>
</dbReference>
<evidence type="ECO:0000256" key="7">
    <source>
        <dbReference type="SAM" id="SignalP"/>
    </source>
</evidence>
<gene>
    <name evidence="9" type="ORF">SAMN05444955_101185</name>
</gene>
<name>A0A1H8AJF9_9BACL</name>
<dbReference type="InterPro" id="IPR006710">
    <property type="entry name" value="Glyco_hydro_43"/>
</dbReference>
<dbReference type="Gene3D" id="2.60.120.200">
    <property type="match status" value="1"/>
</dbReference>
<dbReference type="SUPFAM" id="SSF75005">
    <property type="entry name" value="Arabinanase/levansucrase/invertase"/>
    <property type="match status" value="1"/>
</dbReference>
<feature type="signal peptide" evidence="7">
    <location>
        <begin position="1"/>
        <end position="29"/>
    </location>
</feature>
<dbReference type="Pfam" id="PF03422">
    <property type="entry name" value="CBM_6"/>
    <property type="match status" value="1"/>
</dbReference>
<dbReference type="GO" id="GO:0005975">
    <property type="term" value="P:carbohydrate metabolic process"/>
    <property type="evidence" value="ECO:0007669"/>
    <property type="project" value="InterPro"/>
</dbReference>
<dbReference type="PANTHER" id="PTHR43817:SF1">
    <property type="entry name" value="HYDROLASE, FAMILY 43, PUTATIVE (AFU_ORTHOLOGUE AFUA_3G01660)-RELATED"/>
    <property type="match status" value="1"/>
</dbReference>
<dbReference type="InterPro" id="IPR008979">
    <property type="entry name" value="Galactose-bd-like_sf"/>
</dbReference>
<accession>A0A1H8AJF9</accession>
<protein>
    <submittedName>
        <fullName evidence="9">Beta-xylosidase, GH43 family</fullName>
    </submittedName>
</protein>
<dbReference type="InterPro" id="IPR041542">
    <property type="entry name" value="GH43_C2"/>
</dbReference>
<comment type="similarity">
    <text evidence="1">Belongs to the glycosyl hydrolase 43 family.</text>
</comment>
<dbReference type="RefSeq" id="WP_170839657.1">
    <property type="nucleotide sequence ID" value="NZ_FOCQ01000001.1"/>
</dbReference>
<dbReference type="Pfam" id="PF17851">
    <property type="entry name" value="GH43_C2"/>
    <property type="match status" value="1"/>
</dbReference>
<evidence type="ECO:0000256" key="1">
    <source>
        <dbReference type="ARBA" id="ARBA00009865"/>
    </source>
</evidence>
<evidence type="ECO:0000256" key="4">
    <source>
        <dbReference type="ARBA" id="ARBA00023295"/>
    </source>
</evidence>
<evidence type="ECO:0000313" key="10">
    <source>
        <dbReference type="Proteomes" id="UP000199695"/>
    </source>
</evidence>
<dbReference type="GO" id="GO:0030246">
    <property type="term" value="F:carbohydrate binding"/>
    <property type="evidence" value="ECO:0007669"/>
    <property type="project" value="InterPro"/>
</dbReference>
<dbReference type="InterPro" id="IPR013320">
    <property type="entry name" value="ConA-like_dom_sf"/>
</dbReference>
<feature type="domain" description="CBM6" evidence="8">
    <location>
        <begin position="351"/>
        <end position="471"/>
    </location>
</feature>